<dbReference type="Pfam" id="PF08403">
    <property type="entry name" value="AA_permease_N"/>
    <property type="match status" value="1"/>
</dbReference>
<dbReference type="InterPro" id="IPR013612">
    <property type="entry name" value="AA_permease_N"/>
</dbReference>
<comment type="subcellular location">
    <subcellularLocation>
        <location evidence="1">Cell membrane</location>
        <topology evidence="1">Multi-pass membrane protein</topology>
    </subcellularLocation>
</comment>
<feature type="non-terminal residue" evidence="5">
    <location>
        <position position="303"/>
    </location>
</feature>
<evidence type="ECO:0000256" key="1">
    <source>
        <dbReference type="ARBA" id="ARBA00004651"/>
    </source>
</evidence>
<sequence>MSAPSSSTPPAEGEKPSQTIPAGPGGTAQDSLSADTGLKPLGPTPSQSRFQVDLVAEAAGTNAGGDKPRGEEASSRASAPAAGKPVELPVQPAGAEEAKGRFRVVNFVDPSGASPPQDAVVVPAEGIQNGDTVMSEGSLHSSTGGQHHYYYDTHTNTYYLRTFGHNTIDAVPNIDFYRLTAAPLGEKLIRPSLAELHDEQDKCSLLALPVSCLHDDTHPYGLGEMRARRSTVSQKKGSPLPSVTAPRCVDLLANRISGTSQLLVQLFAIPLITAHTSTMSVFSRSTAGFLERPGKLLEWQTAT</sequence>
<evidence type="ECO:0000256" key="2">
    <source>
        <dbReference type="ARBA" id="ARBA00022448"/>
    </source>
</evidence>
<dbReference type="EMBL" id="JAAWVO010039630">
    <property type="protein sequence ID" value="MBN3318350.1"/>
    <property type="molecule type" value="Genomic_DNA"/>
</dbReference>
<comment type="caution">
    <text evidence="5">The sequence shown here is derived from an EMBL/GenBank/DDBJ whole genome shotgun (WGS) entry which is preliminary data.</text>
</comment>
<dbReference type="Proteomes" id="UP000736164">
    <property type="component" value="Unassembled WGS sequence"/>
</dbReference>
<dbReference type="AlphaFoldDB" id="A0A8J7NRZ3"/>
<name>A0A8J7NRZ3_ATRSP</name>
<evidence type="ECO:0000259" key="4">
    <source>
        <dbReference type="Pfam" id="PF08403"/>
    </source>
</evidence>
<organism evidence="5 6">
    <name type="scientific">Atractosteus spatula</name>
    <name type="common">Alligator gar</name>
    <name type="synonym">Lepisosteus spatula</name>
    <dbReference type="NCBI Taxonomy" id="7917"/>
    <lineage>
        <taxon>Eukaryota</taxon>
        <taxon>Metazoa</taxon>
        <taxon>Chordata</taxon>
        <taxon>Craniata</taxon>
        <taxon>Vertebrata</taxon>
        <taxon>Euteleostomi</taxon>
        <taxon>Actinopterygii</taxon>
        <taxon>Neopterygii</taxon>
        <taxon>Holostei</taxon>
        <taxon>Semionotiformes</taxon>
        <taxon>Lepisosteidae</taxon>
        <taxon>Atractosteus</taxon>
    </lineage>
</organism>
<keyword evidence="6" id="KW-1185">Reference proteome</keyword>
<keyword evidence="2" id="KW-0813">Transport</keyword>
<accession>A0A8J7NRZ3</accession>
<feature type="domain" description="Amino acid permease N-terminal" evidence="4">
    <location>
        <begin position="152"/>
        <end position="210"/>
    </location>
</feature>
<gene>
    <name evidence="5" type="primary">Slc12a2_0</name>
    <name evidence="5" type="ORF">GTO95_0015466</name>
</gene>
<evidence type="ECO:0000256" key="3">
    <source>
        <dbReference type="SAM" id="MobiDB-lite"/>
    </source>
</evidence>
<proteinExistence type="predicted"/>
<reference evidence="5" key="1">
    <citation type="journal article" date="2021" name="Cell">
        <title>Tracing the genetic footprints of vertebrate landing in non-teleost ray-finned fishes.</title>
        <authorList>
            <person name="Bi X."/>
            <person name="Wang K."/>
            <person name="Yang L."/>
            <person name="Pan H."/>
            <person name="Jiang H."/>
            <person name="Wei Q."/>
            <person name="Fang M."/>
            <person name="Yu H."/>
            <person name="Zhu C."/>
            <person name="Cai Y."/>
            <person name="He Y."/>
            <person name="Gan X."/>
            <person name="Zeng H."/>
            <person name="Yu D."/>
            <person name="Zhu Y."/>
            <person name="Jiang H."/>
            <person name="Qiu Q."/>
            <person name="Yang H."/>
            <person name="Zhang Y.E."/>
            <person name="Wang W."/>
            <person name="Zhu M."/>
            <person name="He S."/>
            <person name="Zhang G."/>
        </authorList>
    </citation>
    <scope>NUCLEOTIDE SEQUENCE</scope>
    <source>
        <strain evidence="5">Allg_001</strain>
    </source>
</reference>
<feature type="region of interest" description="Disordered" evidence="3">
    <location>
        <begin position="1"/>
        <end position="87"/>
    </location>
</feature>
<evidence type="ECO:0000313" key="5">
    <source>
        <dbReference type="EMBL" id="MBN3318350.1"/>
    </source>
</evidence>
<protein>
    <submittedName>
        <fullName evidence="5">S12A2 protein</fullName>
    </submittedName>
</protein>
<evidence type="ECO:0000313" key="6">
    <source>
        <dbReference type="Proteomes" id="UP000736164"/>
    </source>
</evidence>
<dbReference type="GO" id="GO:0005886">
    <property type="term" value="C:plasma membrane"/>
    <property type="evidence" value="ECO:0007669"/>
    <property type="project" value="UniProtKB-SubCell"/>
</dbReference>
<feature type="non-terminal residue" evidence="5">
    <location>
        <position position="1"/>
    </location>
</feature>